<name>A0A7S4PSA1_9DINO</name>
<protein>
    <submittedName>
        <fullName evidence="2">Uncharacterized protein</fullName>
    </submittedName>
</protein>
<keyword evidence="1" id="KW-1133">Transmembrane helix</keyword>
<sequence length="462" mass="53120">MALLLTSVPRPPAAEGRKRMGEVTCPCLDTLPQLRGLTLNTATNQMSRAGISGSDRDPVDDCLVAESVDRLQRLGERYCYPTDYGRSKCEAWDQFLPPECAHWQGEGEAWDHLPERCRGTLMLREQEDCQELFQTSIASLPWCGEPWCYVDPGNCELPKAESYYFPGKGLWYSYATCGSSNYFEIWNAVQLEMCQLFAVVEKPYPIMFLSCWACAFLQQLIDTTRLLAEHQDRLCKTQRAYLMFQLLVLVTETFANVQRIPWSRHDFWSNYNLYAYVFINSSVFVRATMMFQIVWDWYNARLLKYPVMPYHIDHGSTWTEERRAALLVVIFQFMSSLGVFGVICLTHLLPALLVYYWIFMVVCTVFVKSRAWVAAIGLDPESRFGRALVMGTNSFMSCMGIQVLVTGMVRVYAGEWQGGYLAPLRNDFLSRQLAVWYSCHLGKGVSTIEVLQDQDFINLFIR</sequence>
<feature type="transmembrane region" description="Helical" evidence="1">
    <location>
        <begin position="354"/>
        <end position="375"/>
    </location>
</feature>
<feature type="transmembrane region" description="Helical" evidence="1">
    <location>
        <begin position="387"/>
        <end position="413"/>
    </location>
</feature>
<keyword evidence="1" id="KW-0472">Membrane</keyword>
<evidence type="ECO:0000313" key="2">
    <source>
        <dbReference type="EMBL" id="CAE4561060.1"/>
    </source>
</evidence>
<dbReference type="EMBL" id="HBNR01000925">
    <property type="protein sequence ID" value="CAE4561060.1"/>
    <property type="molecule type" value="Transcribed_RNA"/>
</dbReference>
<proteinExistence type="predicted"/>
<gene>
    <name evidence="2" type="ORF">AMON00008_LOCUS679</name>
</gene>
<organism evidence="2">
    <name type="scientific">Alexandrium monilatum</name>
    <dbReference type="NCBI Taxonomy" id="311494"/>
    <lineage>
        <taxon>Eukaryota</taxon>
        <taxon>Sar</taxon>
        <taxon>Alveolata</taxon>
        <taxon>Dinophyceae</taxon>
        <taxon>Gonyaulacales</taxon>
        <taxon>Pyrocystaceae</taxon>
        <taxon>Alexandrium</taxon>
    </lineage>
</organism>
<evidence type="ECO:0000256" key="1">
    <source>
        <dbReference type="SAM" id="Phobius"/>
    </source>
</evidence>
<feature type="transmembrane region" description="Helical" evidence="1">
    <location>
        <begin position="324"/>
        <end position="348"/>
    </location>
</feature>
<dbReference type="AlphaFoldDB" id="A0A7S4PSA1"/>
<accession>A0A7S4PSA1</accession>
<keyword evidence="1" id="KW-0812">Transmembrane</keyword>
<reference evidence="2" key="1">
    <citation type="submission" date="2021-01" db="EMBL/GenBank/DDBJ databases">
        <authorList>
            <person name="Corre E."/>
            <person name="Pelletier E."/>
            <person name="Niang G."/>
            <person name="Scheremetjew M."/>
            <person name="Finn R."/>
            <person name="Kale V."/>
            <person name="Holt S."/>
            <person name="Cochrane G."/>
            <person name="Meng A."/>
            <person name="Brown T."/>
            <person name="Cohen L."/>
        </authorList>
    </citation>
    <scope>NUCLEOTIDE SEQUENCE</scope>
    <source>
        <strain evidence="2">CCMP3105</strain>
    </source>
</reference>
<feature type="transmembrane region" description="Helical" evidence="1">
    <location>
        <begin position="273"/>
        <end position="295"/>
    </location>
</feature>